<sequence>MAVLTQPTLSPSISSRVTKAMTLSPLSFRKWYRSSYETLSSSASPASSMTLLIRKRYRGTFEPILDTKTEGDESEAEGTSSKSEDLEEEGPDVTVMVAAEVVTDEATSDGTVRDAGETSKEPDDHSCDVGV</sequence>
<evidence type="ECO:0000313" key="2">
    <source>
        <dbReference type="EMBL" id="GEY98502.1"/>
    </source>
</evidence>
<reference evidence="2" key="1">
    <citation type="journal article" date="2019" name="Sci. Rep.">
        <title>Draft genome of Tanacetum cinerariifolium, the natural source of mosquito coil.</title>
        <authorList>
            <person name="Yamashiro T."/>
            <person name="Shiraishi A."/>
            <person name="Satake H."/>
            <person name="Nakayama K."/>
        </authorList>
    </citation>
    <scope>NUCLEOTIDE SEQUENCE</scope>
</reference>
<protein>
    <submittedName>
        <fullName evidence="2">Uncharacterized protein</fullName>
    </submittedName>
</protein>
<accession>A0A699I1K8</accession>
<gene>
    <name evidence="2" type="ORF">Tci_470476</name>
</gene>
<comment type="caution">
    <text evidence="2">The sequence shown here is derived from an EMBL/GenBank/DDBJ whole genome shotgun (WGS) entry which is preliminary data.</text>
</comment>
<feature type="compositionally biased region" description="Basic and acidic residues" evidence="1">
    <location>
        <begin position="111"/>
        <end position="131"/>
    </location>
</feature>
<organism evidence="2">
    <name type="scientific">Tanacetum cinerariifolium</name>
    <name type="common">Dalmatian daisy</name>
    <name type="synonym">Chrysanthemum cinerariifolium</name>
    <dbReference type="NCBI Taxonomy" id="118510"/>
    <lineage>
        <taxon>Eukaryota</taxon>
        <taxon>Viridiplantae</taxon>
        <taxon>Streptophyta</taxon>
        <taxon>Embryophyta</taxon>
        <taxon>Tracheophyta</taxon>
        <taxon>Spermatophyta</taxon>
        <taxon>Magnoliopsida</taxon>
        <taxon>eudicotyledons</taxon>
        <taxon>Gunneridae</taxon>
        <taxon>Pentapetalae</taxon>
        <taxon>asterids</taxon>
        <taxon>campanulids</taxon>
        <taxon>Asterales</taxon>
        <taxon>Asteraceae</taxon>
        <taxon>Asteroideae</taxon>
        <taxon>Anthemideae</taxon>
        <taxon>Anthemidinae</taxon>
        <taxon>Tanacetum</taxon>
    </lineage>
</organism>
<name>A0A699I1K8_TANCI</name>
<dbReference type="AlphaFoldDB" id="A0A699I1K8"/>
<proteinExistence type="predicted"/>
<dbReference type="EMBL" id="BKCJ010229056">
    <property type="protein sequence ID" value="GEY98502.1"/>
    <property type="molecule type" value="Genomic_DNA"/>
</dbReference>
<evidence type="ECO:0000256" key="1">
    <source>
        <dbReference type="SAM" id="MobiDB-lite"/>
    </source>
</evidence>
<feature type="region of interest" description="Disordered" evidence="1">
    <location>
        <begin position="62"/>
        <end position="131"/>
    </location>
</feature>